<organism evidence="2 3">
    <name type="scientific">Mytilus coruscus</name>
    <name type="common">Sea mussel</name>
    <dbReference type="NCBI Taxonomy" id="42192"/>
    <lineage>
        <taxon>Eukaryota</taxon>
        <taxon>Metazoa</taxon>
        <taxon>Spiralia</taxon>
        <taxon>Lophotrochozoa</taxon>
        <taxon>Mollusca</taxon>
        <taxon>Bivalvia</taxon>
        <taxon>Autobranchia</taxon>
        <taxon>Pteriomorphia</taxon>
        <taxon>Mytilida</taxon>
        <taxon>Mytiloidea</taxon>
        <taxon>Mytilidae</taxon>
        <taxon>Mytilinae</taxon>
        <taxon>Mytilus</taxon>
    </lineage>
</organism>
<feature type="region of interest" description="Disordered" evidence="1">
    <location>
        <begin position="186"/>
        <end position="220"/>
    </location>
</feature>
<evidence type="ECO:0000256" key="1">
    <source>
        <dbReference type="SAM" id="MobiDB-lite"/>
    </source>
</evidence>
<keyword evidence="3" id="KW-1185">Reference proteome</keyword>
<feature type="compositionally biased region" description="Low complexity" evidence="1">
    <location>
        <begin position="206"/>
        <end position="219"/>
    </location>
</feature>
<dbReference type="AlphaFoldDB" id="A0A6J8AJP9"/>
<evidence type="ECO:0000313" key="2">
    <source>
        <dbReference type="EMBL" id="CAC5368846.1"/>
    </source>
</evidence>
<dbReference type="EMBL" id="CACVKT020001498">
    <property type="protein sequence ID" value="CAC5368846.1"/>
    <property type="molecule type" value="Genomic_DNA"/>
</dbReference>
<name>A0A6J8AJP9_MYTCO</name>
<reference evidence="2 3" key="1">
    <citation type="submission" date="2020-06" db="EMBL/GenBank/DDBJ databases">
        <authorList>
            <person name="Li R."/>
            <person name="Bekaert M."/>
        </authorList>
    </citation>
    <scope>NUCLEOTIDE SEQUENCE [LARGE SCALE GENOMIC DNA]</scope>
    <source>
        <strain evidence="3">wild</strain>
    </source>
</reference>
<dbReference type="Proteomes" id="UP000507470">
    <property type="component" value="Unassembled WGS sequence"/>
</dbReference>
<proteinExistence type="predicted"/>
<protein>
    <submittedName>
        <fullName evidence="2">Uncharacterized protein</fullName>
    </submittedName>
</protein>
<feature type="compositionally biased region" description="Basic residues" evidence="1">
    <location>
        <begin position="192"/>
        <end position="205"/>
    </location>
</feature>
<gene>
    <name evidence="2" type="ORF">MCOR_8279</name>
</gene>
<sequence length="244" mass="28072">MPLNRKQTQGLEVLDGHVVLVSKQLPGNIKAICRDSCETWFHVNCHDILLNIFKVDITSTSVDETDIDAPRLRTLTEAGVSLYEKRKEKHLARIAKSWDNVEIIIDSVGSLPDEIKSVKEAEADFYEFVDNYETLSENYTDFLTRARTEDSFTERDIFENKLKGYRILIQSTQRSLRNHISELLRKDDRSSTHSRRSSTHSRRFSRSNSSKETSRSSVSTVIMKSKVKAEAAKTRLKFMENCCC</sequence>
<evidence type="ECO:0000313" key="3">
    <source>
        <dbReference type="Proteomes" id="UP000507470"/>
    </source>
</evidence>
<accession>A0A6J8AJP9</accession>